<accession>A0A5C6C9D3</accession>
<keyword evidence="3" id="KW-1185">Reference proteome</keyword>
<feature type="region of interest" description="Disordered" evidence="1">
    <location>
        <begin position="1"/>
        <end position="23"/>
    </location>
</feature>
<dbReference type="EMBL" id="SJPS01000011">
    <property type="protein sequence ID" value="TWU21323.1"/>
    <property type="molecule type" value="Genomic_DNA"/>
</dbReference>
<gene>
    <name evidence="2" type="ORF">Pla144_47330</name>
</gene>
<evidence type="ECO:0000313" key="3">
    <source>
        <dbReference type="Proteomes" id="UP000318437"/>
    </source>
</evidence>
<organism evidence="2 3">
    <name type="scientific">Bythopirellula polymerisocia</name>
    <dbReference type="NCBI Taxonomy" id="2528003"/>
    <lineage>
        <taxon>Bacteria</taxon>
        <taxon>Pseudomonadati</taxon>
        <taxon>Planctomycetota</taxon>
        <taxon>Planctomycetia</taxon>
        <taxon>Pirellulales</taxon>
        <taxon>Lacipirellulaceae</taxon>
        <taxon>Bythopirellula</taxon>
    </lineage>
</organism>
<protein>
    <submittedName>
        <fullName evidence="2">Uncharacterized protein</fullName>
    </submittedName>
</protein>
<dbReference type="AlphaFoldDB" id="A0A5C6C9D3"/>
<comment type="caution">
    <text evidence="2">The sequence shown here is derived from an EMBL/GenBank/DDBJ whole genome shotgun (WGS) entry which is preliminary data.</text>
</comment>
<reference evidence="2 3" key="1">
    <citation type="submission" date="2019-02" db="EMBL/GenBank/DDBJ databases">
        <title>Deep-cultivation of Planctomycetes and their phenomic and genomic characterization uncovers novel biology.</title>
        <authorList>
            <person name="Wiegand S."/>
            <person name="Jogler M."/>
            <person name="Boedeker C."/>
            <person name="Pinto D."/>
            <person name="Vollmers J."/>
            <person name="Rivas-Marin E."/>
            <person name="Kohn T."/>
            <person name="Peeters S.H."/>
            <person name="Heuer A."/>
            <person name="Rast P."/>
            <person name="Oberbeckmann S."/>
            <person name="Bunk B."/>
            <person name="Jeske O."/>
            <person name="Meyerdierks A."/>
            <person name="Storesund J.E."/>
            <person name="Kallscheuer N."/>
            <person name="Luecker S."/>
            <person name="Lage O.M."/>
            <person name="Pohl T."/>
            <person name="Merkel B.J."/>
            <person name="Hornburger P."/>
            <person name="Mueller R.-W."/>
            <person name="Bruemmer F."/>
            <person name="Labrenz M."/>
            <person name="Spormann A.M."/>
            <person name="Op Den Camp H."/>
            <person name="Overmann J."/>
            <person name="Amann R."/>
            <person name="Jetten M.S.M."/>
            <person name="Mascher T."/>
            <person name="Medema M.H."/>
            <person name="Devos D.P."/>
            <person name="Kaster A.-K."/>
            <person name="Ovreas L."/>
            <person name="Rohde M."/>
            <person name="Galperin M.Y."/>
            <person name="Jogler C."/>
        </authorList>
    </citation>
    <scope>NUCLEOTIDE SEQUENCE [LARGE SCALE GENOMIC DNA]</scope>
    <source>
        <strain evidence="2 3">Pla144</strain>
    </source>
</reference>
<dbReference type="Proteomes" id="UP000318437">
    <property type="component" value="Unassembled WGS sequence"/>
</dbReference>
<evidence type="ECO:0000256" key="1">
    <source>
        <dbReference type="SAM" id="MobiDB-lite"/>
    </source>
</evidence>
<name>A0A5C6C9D3_9BACT</name>
<proteinExistence type="predicted"/>
<evidence type="ECO:0000313" key="2">
    <source>
        <dbReference type="EMBL" id="TWU21323.1"/>
    </source>
</evidence>
<sequence>MGHAQVPRYGAIARDDEGDQRSGLVGRARPQLLRCYAATELGADLPAGLTPKTNVRILTDTTLVFP</sequence>